<proteinExistence type="predicted"/>
<organism evidence="1 2">
    <name type="scientific">Paenibacillus xylanexedens</name>
    <dbReference type="NCBI Taxonomy" id="528191"/>
    <lineage>
        <taxon>Bacteria</taxon>
        <taxon>Bacillati</taxon>
        <taxon>Bacillota</taxon>
        <taxon>Bacilli</taxon>
        <taxon>Bacillales</taxon>
        <taxon>Paenibacillaceae</taxon>
        <taxon>Paenibacillus</taxon>
    </lineage>
</organism>
<dbReference type="Proteomes" id="UP000810207">
    <property type="component" value="Unassembled WGS sequence"/>
</dbReference>
<comment type="caution">
    <text evidence="1">The sequence shown here is derived from an EMBL/GenBank/DDBJ whole genome shotgun (WGS) entry which is preliminary data.</text>
</comment>
<sequence>MTLCTLLAENENKTHFLNDQEWAKAKHMIIGLDNIKYDTLTF</sequence>
<protein>
    <submittedName>
        <fullName evidence="1">Uncharacterized protein</fullName>
    </submittedName>
</protein>
<name>A0ABS4RNB6_PAEXY</name>
<evidence type="ECO:0000313" key="1">
    <source>
        <dbReference type="EMBL" id="MBP2244219.1"/>
    </source>
</evidence>
<gene>
    <name evidence="1" type="ORF">J2Z28_000829</name>
</gene>
<accession>A0ABS4RNB6</accession>
<dbReference type="EMBL" id="JAGIKV010000002">
    <property type="protein sequence ID" value="MBP2244219.1"/>
    <property type="molecule type" value="Genomic_DNA"/>
</dbReference>
<keyword evidence="2" id="KW-1185">Reference proteome</keyword>
<evidence type="ECO:0000313" key="2">
    <source>
        <dbReference type="Proteomes" id="UP000810207"/>
    </source>
</evidence>
<reference evidence="1 2" key="1">
    <citation type="submission" date="2021-03" db="EMBL/GenBank/DDBJ databases">
        <title>Genomic Encyclopedia of Type Strains, Phase IV (KMG-IV): sequencing the most valuable type-strain genomes for metagenomic binning, comparative biology and taxonomic classification.</title>
        <authorList>
            <person name="Goeker M."/>
        </authorList>
    </citation>
    <scope>NUCLEOTIDE SEQUENCE [LARGE SCALE GENOMIC DNA]</scope>
    <source>
        <strain evidence="1 2">DSM 21292</strain>
    </source>
</reference>